<protein>
    <submittedName>
        <fullName evidence="1">Uncharacterized protein</fullName>
    </submittedName>
</protein>
<name>A0A6G0YDQ1_APHCR</name>
<reference evidence="1 2" key="1">
    <citation type="submission" date="2019-08" db="EMBL/GenBank/DDBJ databases">
        <title>Whole genome of Aphis craccivora.</title>
        <authorList>
            <person name="Voronova N.V."/>
            <person name="Shulinski R.S."/>
            <person name="Bandarenka Y.V."/>
            <person name="Zhorov D.G."/>
            <person name="Warner D."/>
        </authorList>
    </citation>
    <scope>NUCLEOTIDE SEQUENCE [LARGE SCALE GENOMIC DNA]</scope>
    <source>
        <strain evidence="1">180601</strain>
        <tissue evidence="1">Whole Body</tissue>
    </source>
</reference>
<gene>
    <name evidence="1" type="ORF">FWK35_00033467</name>
</gene>
<comment type="caution">
    <text evidence="1">The sequence shown here is derived from an EMBL/GenBank/DDBJ whole genome shotgun (WGS) entry which is preliminary data.</text>
</comment>
<accession>A0A6G0YDQ1</accession>
<dbReference type="AlphaFoldDB" id="A0A6G0YDQ1"/>
<proteinExistence type="predicted"/>
<organism evidence="1 2">
    <name type="scientific">Aphis craccivora</name>
    <name type="common">Cowpea aphid</name>
    <dbReference type="NCBI Taxonomy" id="307492"/>
    <lineage>
        <taxon>Eukaryota</taxon>
        <taxon>Metazoa</taxon>
        <taxon>Ecdysozoa</taxon>
        <taxon>Arthropoda</taxon>
        <taxon>Hexapoda</taxon>
        <taxon>Insecta</taxon>
        <taxon>Pterygota</taxon>
        <taxon>Neoptera</taxon>
        <taxon>Paraneoptera</taxon>
        <taxon>Hemiptera</taxon>
        <taxon>Sternorrhyncha</taxon>
        <taxon>Aphidomorpha</taxon>
        <taxon>Aphidoidea</taxon>
        <taxon>Aphididae</taxon>
        <taxon>Aphidini</taxon>
        <taxon>Aphis</taxon>
        <taxon>Aphis</taxon>
    </lineage>
</organism>
<dbReference type="Proteomes" id="UP000478052">
    <property type="component" value="Unassembled WGS sequence"/>
</dbReference>
<evidence type="ECO:0000313" key="2">
    <source>
        <dbReference type="Proteomes" id="UP000478052"/>
    </source>
</evidence>
<dbReference type="EMBL" id="VUJU01004632">
    <property type="protein sequence ID" value="KAF0753755.1"/>
    <property type="molecule type" value="Genomic_DNA"/>
</dbReference>
<evidence type="ECO:0000313" key="1">
    <source>
        <dbReference type="EMBL" id="KAF0753755.1"/>
    </source>
</evidence>
<sequence length="146" mass="16805">MQFENITDPVYQYFFLGKRESDRRLAFHKANCVEICRICPLVGNQHVENATVYQGRKRHWCARKLTELATSRRGHCLRVLHYQDRMLTVVEFSAAAVTTPRSPADGHTCCARIPSSQKHVPAARCISIRVLDNNNWTSAKKCFRNN</sequence>
<keyword evidence="2" id="KW-1185">Reference proteome</keyword>